<dbReference type="SUPFAM" id="SSF88723">
    <property type="entry name" value="PIN domain-like"/>
    <property type="match status" value="1"/>
</dbReference>
<dbReference type="HOGENOM" id="CLU_007818_0_1_1"/>
<evidence type="ECO:0000256" key="3">
    <source>
        <dbReference type="ARBA" id="ARBA00004613"/>
    </source>
</evidence>
<reference evidence="22" key="1">
    <citation type="journal article" date="2007" name="Nature">
        <title>The grapevine genome sequence suggests ancestral hexaploidization in major angiosperm phyla.</title>
        <authorList>
            <consortium name="The French-Italian Public Consortium for Grapevine Genome Characterization."/>
            <person name="Jaillon O."/>
            <person name="Aury J.-M."/>
            <person name="Noel B."/>
            <person name="Policriti A."/>
            <person name="Clepet C."/>
            <person name="Casagrande A."/>
            <person name="Choisne N."/>
            <person name="Aubourg S."/>
            <person name="Vitulo N."/>
            <person name="Jubin C."/>
            <person name="Vezzi A."/>
            <person name="Legeai F."/>
            <person name="Hugueney P."/>
            <person name="Dasilva C."/>
            <person name="Horner D."/>
            <person name="Mica E."/>
            <person name="Jublot D."/>
            <person name="Poulain J."/>
            <person name="Bruyere C."/>
            <person name="Billault A."/>
            <person name="Segurens B."/>
            <person name="Gouyvenoux M."/>
            <person name="Ugarte E."/>
            <person name="Cattonaro F."/>
            <person name="Anthouard V."/>
            <person name="Vico V."/>
            <person name="Del Fabbro C."/>
            <person name="Alaux M."/>
            <person name="Di Gaspero G."/>
            <person name="Dumas V."/>
            <person name="Felice N."/>
            <person name="Paillard S."/>
            <person name="Juman I."/>
            <person name="Moroldo M."/>
            <person name="Scalabrin S."/>
            <person name="Canaguier A."/>
            <person name="Le Clainche I."/>
            <person name="Malacrida G."/>
            <person name="Durand E."/>
            <person name="Pesole G."/>
            <person name="Laucou V."/>
            <person name="Chatelet P."/>
            <person name="Merdinoglu D."/>
            <person name="Delledonne M."/>
            <person name="Pezzotti M."/>
            <person name="Lecharny A."/>
            <person name="Scarpelli C."/>
            <person name="Artiguenave F."/>
            <person name="Pe M.E."/>
            <person name="Valle G."/>
            <person name="Morgante M."/>
            <person name="Caboche M."/>
            <person name="Adam-Blondon A.-F."/>
            <person name="Weissenbach J."/>
            <person name="Quetier F."/>
            <person name="Wincker P."/>
        </authorList>
    </citation>
    <scope>NUCLEOTIDE SEQUENCE [LARGE SCALE GENOMIC DNA]</scope>
    <source>
        <strain evidence="22">cv. Pinot noir / PN40024</strain>
    </source>
</reference>
<dbReference type="InterPro" id="IPR001223">
    <property type="entry name" value="Glyco_hydro18_cat"/>
</dbReference>
<evidence type="ECO:0000256" key="10">
    <source>
        <dbReference type="ARBA" id="ARBA00022801"/>
    </source>
</evidence>
<keyword evidence="14" id="KW-0119">Carbohydrate metabolism</keyword>
<comment type="catalytic activity">
    <reaction evidence="1">
        <text>Random endo-hydrolysis of N-acetyl-beta-D-glucosaminide (1-&gt;4)-beta-linkages in chitin and chitodextrins.</text>
        <dbReference type="EC" id="3.2.1.14"/>
    </reaction>
</comment>
<accession>F6I686</accession>
<evidence type="ECO:0000259" key="20">
    <source>
        <dbReference type="PROSITE" id="PS51910"/>
    </source>
</evidence>
<evidence type="ECO:0000256" key="8">
    <source>
        <dbReference type="ARBA" id="ARBA00022552"/>
    </source>
</evidence>
<dbReference type="AlphaFoldDB" id="F6I686"/>
<dbReference type="GO" id="GO:0008843">
    <property type="term" value="F:endochitinase activity"/>
    <property type="evidence" value="ECO:0007669"/>
    <property type="project" value="UniProtKB-EC"/>
</dbReference>
<dbReference type="Pfam" id="PF04900">
    <property type="entry name" value="Fcf1"/>
    <property type="match status" value="1"/>
</dbReference>
<dbReference type="PANTHER" id="PTHR45708:SF22">
    <property type="entry name" value="ACIDIC ENDOCHITINASE"/>
    <property type="match status" value="1"/>
</dbReference>
<evidence type="ECO:0000256" key="14">
    <source>
        <dbReference type="ARBA" id="ARBA00023277"/>
    </source>
</evidence>
<keyword evidence="12" id="KW-1015">Disulfide bond</keyword>
<dbReference type="InParanoid" id="F6I686"/>
<evidence type="ECO:0000256" key="17">
    <source>
        <dbReference type="ARBA" id="ARBA00024026"/>
    </source>
</evidence>
<dbReference type="PaxDb" id="29760-VIT_15s0046g01590.t01"/>
<protein>
    <recommendedName>
        <fullName evidence="5">chitinase</fullName>
        <ecNumber evidence="5">3.2.1.14</ecNumber>
    </recommendedName>
</protein>
<dbReference type="Pfam" id="PF00704">
    <property type="entry name" value="Glyco_hydro_18"/>
    <property type="match status" value="1"/>
</dbReference>
<evidence type="ECO:0000313" key="22">
    <source>
        <dbReference type="Proteomes" id="UP000009183"/>
    </source>
</evidence>
<dbReference type="FunFam" id="3.40.50.1010:FF:000004">
    <property type="entry name" value="rRNA-processing protein FCF1 homolog"/>
    <property type="match status" value="1"/>
</dbReference>
<dbReference type="InterPro" id="IPR029060">
    <property type="entry name" value="PIN-like_dom_sf"/>
</dbReference>
<keyword evidence="8" id="KW-0698">rRNA processing</keyword>
<dbReference type="Gene3D" id="3.20.20.80">
    <property type="entry name" value="Glycosidases"/>
    <property type="match status" value="1"/>
</dbReference>
<keyword evidence="11" id="KW-0146">Chitin degradation</keyword>
<dbReference type="GO" id="GO:0005576">
    <property type="term" value="C:extracellular region"/>
    <property type="evidence" value="ECO:0000318"/>
    <property type="project" value="GO_Central"/>
</dbReference>
<evidence type="ECO:0000256" key="2">
    <source>
        <dbReference type="ARBA" id="ARBA00004604"/>
    </source>
</evidence>
<comment type="similarity">
    <text evidence="17">Belongs to the UTP23/FCF1 family. FCF1 subfamily.</text>
</comment>
<dbReference type="GO" id="GO:0006032">
    <property type="term" value="P:chitin catabolic process"/>
    <property type="evidence" value="ECO:0007669"/>
    <property type="project" value="UniProtKB-KW"/>
</dbReference>
<evidence type="ECO:0000256" key="5">
    <source>
        <dbReference type="ARBA" id="ARBA00012729"/>
    </source>
</evidence>
<evidence type="ECO:0000256" key="12">
    <source>
        <dbReference type="ARBA" id="ARBA00023157"/>
    </source>
</evidence>
<dbReference type="STRING" id="29760.F6I686"/>
<feature type="domain" description="GH18" evidence="20">
    <location>
        <begin position="195"/>
        <end position="462"/>
    </location>
</feature>
<keyword evidence="7" id="KW-0964">Secreted</keyword>
<dbReference type="PROSITE" id="PS51910">
    <property type="entry name" value="GH18_2"/>
    <property type="match status" value="1"/>
</dbReference>
<dbReference type="EC" id="3.2.1.14" evidence="5"/>
<organism evidence="21 22">
    <name type="scientific">Vitis vinifera</name>
    <name type="common">Grape</name>
    <dbReference type="NCBI Taxonomy" id="29760"/>
    <lineage>
        <taxon>Eukaryota</taxon>
        <taxon>Viridiplantae</taxon>
        <taxon>Streptophyta</taxon>
        <taxon>Embryophyta</taxon>
        <taxon>Tracheophyta</taxon>
        <taxon>Spermatophyta</taxon>
        <taxon>Magnoliopsida</taxon>
        <taxon>eudicotyledons</taxon>
        <taxon>Gunneridae</taxon>
        <taxon>Pentapetalae</taxon>
        <taxon>rosids</taxon>
        <taxon>Vitales</taxon>
        <taxon>Vitaceae</taxon>
        <taxon>Viteae</taxon>
        <taxon>Vitis</taxon>
    </lineage>
</organism>
<gene>
    <name evidence="21" type="ordered locus">VIT_15s0046g01590</name>
</gene>
<evidence type="ECO:0000256" key="4">
    <source>
        <dbReference type="ARBA" id="ARBA00009121"/>
    </source>
</evidence>
<dbReference type="SUPFAM" id="SSF51445">
    <property type="entry name" value="(Trans)glycosidases"/>
    <property type="match status" value="1"/>
</dbReference>
<dbReference type="eggNOG" id="KOG3165">
    <property type="taxonomic scope" value="Eukaryota"/>
</dbReference>
<dbReference type="Proteomes" id="UP000009183">
    <property type="component" value="Chromosome 15"/>
</dbReference>
<dbReference type="InterPro" id="IPR017853">
    <property type="entry name" value="GH"/>
</dbReference>
<dbReference type="eggNOG" id="KOG4701">
    <property type="taxonomic scope" value="Eukaryota"/>
</dbReference>
<comment type="similarity">
    <text evidence="4">Belongs to the glycosyl hydrolase 18 family. Chitinase class II subfamily.</text>
</comment>
<evidence type="ECO:0000256" key="15">
    <source>
        <dbReference type="ARBA" id="ARBA00023295"/>
    </source>
</evidence>
<keyword evidence="9" id="KW-0732">Signal</keyword>
<keyword evidence="15 18" id="KW-0326">Glycosidase</keyword>
<evidence type="ECO:0000256" key="11">
    <source>
        <dbReference type="ARBA" id="ARBA00023024"/>
    </source>
</evidence>
<dbReference type="InterPro" id="IPR037503">
    <property type="entry name" value="Fcf1_PIN"/>
</dbReference>
<feature type="region of interest" description="Disordered" evidence="19">
    <location>
        <begin position="21"/>
        <end position="43"/>
    </location>
</feature>
<evidence type="ECO:0000256" key="1">
    <source>
        <dbReference type="ARBA" id="ARBA00000822"/>
    </source>
</evidence>
<keyword evidence="6" id="KW-0690">Ribosome biogenesis</keyword>
<comment type="subcellular location">
    <subcellularLocation>
        <location evidence="2">Nucleus</location>
        <location evidence="2">Nucleolus</location>
    </subcellularLocation>
    <subcellularLocation>
        <location evidence="3">Secreted</location>
    </subcellularLocation>
</comment>
<dbReference type="InterPro" id="IPR045321">
    <property type="entry name" value="Cts1-like"/>
</dbReference>
<dbReference type="PANTHER" id="PTHR45708">
    <property type="entry name" value="ENDOCHITINASE"/>
    <property type="match status" value="1"/>
</dbReference>
<dbReference type="InterPro" id="IPR050542">
    <property type="entry name" value="Glycosyl_Hydrlase18_Chitinase"/>
</dbReference>
<proteinExistence type="inferred from homology"/>
<dbReference type="InterPro" id="IPR006984">
    <property type="entry name" value="Fcf1/UTP23"/>
</dbReference>
<keyword evidence="13" id="KW-0539">Nucleus</keyword>
<dbReference type="PROSITE" id="PS01095">
    <property type="entry name" value="GH18_1"/>
    <property type="match status" value="1"/>
</dbReference>
<dbReference type="GO" id="GO:0006364">
    <property type="term" value="P:rRNA processing"/>
    <property type="evidence" value="ECO:0007669"/>
    <property type="project" value="UniProtKB-KW"/>
</dbReference>
<evidence type="ECO:0000256" key="18">
    <source>
        <dbReference type="RuleBase" id="RU000489"/>
    </source>
</evidence>
<dbReference type="ExpressionAtlas" id="F6I686">
    <property type="expression patterns" value="baseline and differential"/>
</dbReference>
<evidence type="ECO:0000256" key="13">
    <source>
        <dbReference type="ARBA" id="ARBA00023242"/>
    </source>
</evidence>
<feature type="compositionally biased region" description="Basic and acidic residues" evidence="19">
    <location>
        <begin position="25"/>
        <end position="43"/>
    </location>
</feature>
<evidence type="ECO:0000256" key="6">
    <source>
        <dbReference type="ARBA" id="ARBA00022517"/>
    </source>
</evidence>
<dbReference type="CDD" id="cd09864">
    <property type="entry name" value="PIN_Fcf1-like"/>
    <property type="match status" value="1"/>
</dbReference>
<dbReference type="GO" id="GO:0032040">
    <property type="term" value="C:small-subunit processome"/>
    <property type="evidence" value="ECO:0007669"/>
    <property type="project" value="InterPro"/>
</dbReference>
<dbReference type="GO" id="GO:0042274">
    <property type="term" value="P:ribosomal small subunit biogenesis"/>
    <property type="evidence" value="ECO:0007669"/>
    <property type="project" value="UniProtKB-ARBA"/>
</dbReference>
<dbReference type="InterPro" id="IPR001579">
    <property type="entry name" value="Glyco_hydro_18_chit_AS"/>
</dbReference>
<dbReference type="Gene3D" id="3.40.50.1010">
    <property type="entry name" value="5'-nuclease"/>
    <property type="match status" value="1"/>
</dbReference>
<dbReference type="CDD" id="cd02877">
    <property type="entry name" value="GH18_hevamine_XipI_class_III"/>
    <property type="match status" value="1"/>
</dbReference>
<evidence type="ECO:0000256" key="9">
    <source>
        <dbReference type="ARBA" id="ARBA00022729"/>
    </source>
</evidence>
<sequence length="462" mass="50947">MGKAKKAQKFAVMKKMVTSKALKKHKEEVLNPTKKDENKEKTSRNVPYVPSALFFKYNTALGPPYRVLVDTNFINFSIQNKLDLEKGMMDCLYAKCTPCITDCVMAELEKLGQKYRVALRIAKDPRFERLLCTHKGTYADDCIVDRVTQHKCYIVATCDRDLKRRIRKVPGVPIMYITKHQYSIERLPEATIGGGTITVYWGQNGNEGSLADTCSSGYYGIVNIAFLVVFGNNQTPQLNLAGHCDPTSSGCTWLSDDIKACQDQGIKVLLSIGGASGSYTLISAEDAREVANYLWNNFFGGQSSSRPLGDAVLDGIDFDIEGGTTQHWDELAKALSEFSGQRKVYLSAAPQCPFPDAWLGTAIATGLFDYVWVQFYNNPPCQYSGNADNLINSWNQWTTIEAGQVFLGLPAASAAAGSGYIEPDVLVSQVLPSIKTSPKYGGVMLWSRYYDNGYSAAILSSV</sequence>
<keyword evidence="10 18" id="KW-0378">Hydrolase</keyword>
<dbReference type="FunFam" id="3.20.20.80:FF:000015">
    <property type="entry name" value="Acidic endochitinase SE2"/>
    <property type="match status" value="1"/>
</dbReference>
<keyword evidence="22" id="KW-1185">Reference proteome</keyword>
<evidence type="ECO:0000256" key="19">
    <source>
        <dbReference type="SAM" id="MobiDB-lite"/>
    </source>
</evidence>
<name>F6I686_VITVI</name>
<keyword evidence="16" id="KW-0624">Polysaccharide degradation</keyword>
<evidence type="ECO:0000256" key="7">
    <source>
        <dbReference type="ARBA" id="ARBA00022525"/>
    </source>
</evidence>
<dbReference type="GO" id="GO:0000272">
    <property type="term" value="P:polysaccharide catabolic process"/>
    <property type="evidence" value="ECO:0007669"/>
    <property type="project" value="UniProtKB-KW"/>
</dbReference>
<evidence type="ECO:0000256" key="16">
    <source>
        <dbReference type="ARBA" id="ARBA00023326"/>
    </source>
</evidence>
<evidence type="ECO:0000313" key="21">
    <source>
        <dbReference type="EMBL" id="CCB62482.1"/>
    </source>
</evidence>
<dbReference type="GO" id="GO:0050832">
    <property type="term" value="P:defense response to fungus"/>
    <property type="evidence" value="ECO:0000318"/>
    <property type="project" value="GO_Central"/>
</dbReference>
<dbReference type="SMART" id="SM00670">
    <property type="entry name" value="PINc"/>
    <property type="match status" value="1"/>
</dbReference>
<dbReference type="InterPro" id="IPR002716">
    <property type="entry name" value="PIN_dom"/>
</dbReference>
<dbReference type="EMBL" id="FN596755">
    <property type="protein sequence ID" value="CCB62482.1"/>
    <property type="molecule type" value="Genomic_DNA"/>
</dbReference>